<gene>
    <name evidence="2" type="ORF">D934_06930</name>
</gene>
<dbReference type="HOGENOM" id="CLU_023845_0_5_6"/>
<dbReference type="PATRIC" id="fig|155920.8.peg.1621"/>
<evidence type="ECO:0000313" key="3">
    <source>
        <dbReference type="Proteomes" id="UP000027215"/>
    </source>
</evidence>
<dbReference type="PANTHER" id="PTHR43179">
    <property type="entry name" value="RHAMNOSYLTRANSFERASE WBBL"/>
    <property type="match status" value="1"/>
</dbReference>
<evidence type="ECO:0000259" key="1">
    <source>
        <dbReference type="Pfam" id="PF00535"/>
    </source>
</evidence>
<feature type="domain" description="Glycosyltransferase 2-like" evidence="1">
    <location>
        <begin position="23"/>
        <end position="145"/>
    </location>
</feature>
<dbReference type="AlphaFoldDB" id="A0A060H409"/>
<dbReference type="Gene3D" id="3.90.550.10">
    <property type="entry name" value="Spore Coat Polysaccharide Biosynthesis Protein SpsA, Chain A"/>
    <property type="match status" value="1"/>
</dbReference>
<protein>
    <submittedName>
        <fullName evidence="2">Glycosyl transferase</fullName>
    </submittedName>
</protein>
<dbReference type="Proteomes" id="UP000027215">
    <property type="component" value="Chromosome"/>
</dbReference>
<organism evidence="2 3">
    <name type="scientific">Xylella fastidiosa subsp. sandyi Ann-1</name>
    <dbReference type="NCBI Taxonomy" id="155920"/>
    <lineage>
        <taxon>Bacteria</taxon>
        <taxon>Pseudomonadati</taxon>
        <taxon>Pseudomonadota</taxon>
        <taxon>Gammaproteobacteria</taxon>
        <taxon>Lysobacterales</taxon>
        <taxon>Lysobacteraceae</taxon>
        <taxon>Xylella</taxon>
    </lineage>
</organism>
<dbReference type="KEGG" id="xfs:D934_06930"/>
<dbReference type="PANTHER" id="PTHR43179:SF7">
    <property type="entry name" value="RHAMNOSYLTRANSFERASE WBBL"/>
    <property type="match status" value="1"/>
</dbReference>
<dbReference type="InterPro" id="IPR029044">
    <property type="entry name" value="Nucleotide-diphossugar_trans"/>
</dbReference>
<name>A0A060H409_XYLFS</name>
<dbReference type="GO" id="GO:0016740">
    <property type="term" value="F:transferase activity"/>
    <property type="evidence" value="ECO:0007669"/>
    <property type="project" value="UniProtKB-KW"/>
</dbReference>
<keyword evidence="2" id="KW-0808">Transferase</keyword>
<dbReference type="Pfam" id="PF00535">
    <property type="entry name" value="Glycos_transf_2"/>
    <property type="match status" value="1"/>
</dbReference>
<evidence type="ECO:0000313" key="2">
    <source>
        <dbReference type="EMBL" id="AIC10045.1"/>
    </source>
</evidence>
<reference evidence="2 3" key="1">
    <citation type="submission" date="2013-08" db="EMBL/GenBank/DDBJ databases">
        <authorList>
            <person name="Stouthamer R."/>
            <person name="Nunney L."/>
        </authorList>
    </citation>
    <scope>NUCLEOTIDE SEQUENCE [LARGE SCALE GENOMIC DNA]</scope>
    <source>
        <strain evidence="3">ann-1</strain>
    </source>
</reference>
<dbReference type="InterPro" id="IPR001173">
    <property type="entry name" value="Glyco_trans_2-like"/>
</dbReference>
<dbReference type="EMBL" id="CP006696">
    <property type="protein sequence ID" value="AIC10045.1"/>
    <property type="molecule type" value="Genomic_DNA"/>
</dbReference>
<accession>A0A060H409</accession>
<proteinExistence type="predicted"/>
<dbReference type="SUPFAM" id="SSF53448">
    <property type="entry name" value="Nucleotide-diphospho-sugar transferases"/>
    <property type="match status" value="1"/>
</dbReference>
<sequence>MDDSAGHSGEDNALMEKHFMAAVVVTFQSGSTIDVCLARLRAAKDVAEICVVDNGSHDETLNIVQFHASADPRVRFVANLDNPGFAAACNQGAADVSAPWLVFVNPDLMVEPEILAQLRAYAEVYVPALLGVEQVDEHGYPDPAVRRRDPDFAAMLRNPRRGTQLAIPADPTQSLQLVPALSGALVLMSRLLFERLGGWDVGYRLHAEDLDLCRRARQVGATVAVVNTLQVVHLRGVSSRSRPFFVEWHKHCGLWRYFCKFEAPQRGLPVRLGVWLAIWSHAFFQCLGVWLRRR</sequence>